<dbReference type="Proteomes" id="UP001303473">
    <property type="component" value="Unassembled WGS sequence"/>
</dbReference>
<keyword evidence="2" id="KW-1185">Reference proteome</keyword>
<comment type="caution">
    <text evidence="1">The sequence shown here is derived from an EMBL/GenBank/DDBJ whole genome shotgun (WGS) entry which is preliminary data.</text>
</comment>
<reference evidence="2" key="1">
    <citation type="journal article" date="2023" name="Mol. Phylogenet. Evol.">
        <title>Genome-scale phylogeny and comparative genomics of the fungal order Sordariales.</title>
        <authorList>
            <person name="Hensen N."/>
            <person name="Bonometti L."/>
            <person name="Westerberg I."/>
            <person name="Brannstrom I.O."/>
            <person name="Guillou S."/>
            <person name="Cros-Aarteil S."/>
            <person name="Calhoun S."/>
            <person name="Haridas S."/>
            <person name="Kuo A."/>
            <person name="Mondo S."/>
            <person name="Pangilinan J."/>
            <person name="Riley R."/>
            <person name="LaButti K."/>
            <person name="Andreopoulos B."/>
            <person name="Lipzen A."/>
            <person name="Chen C."/>
            <person name="Yan M."/>
            <person name="Daum C."/>
            <person name="Ng V."/>
            <person name="Clum A."/>
            <person name="Steindorff A."/>
            <person name="Ohm R.A."/>
            <person name="Martin F."/>
            <person name="Silar P."/>
            <person name="Natvig D.O."/>
            <person name="Lalanne C."/>
            <person name="Gautier V."/>
            <person name="Ament-Velasquez S.L."/>
            <person name="Kruys A."/>
            <person name="Hutchinson M.I."/>
            <person name="Powell A.J."/>
            <person name="Barry K."/>
            <person name="Miller A.N."/>
            <person name="Grigoriev I.V."/>
            <person name="Debuchy R."/>
            <person name="Gladieux P."/>
            <person name="Hiltunen Thoren M."/>
            <person name="Johannesson H."/>
        </authorList>
    </citation>
    <scope>NUCLEOTIDE SEQUENCE [LARGE SCALE GENOMIC DNA]</scope>
    <source>
        <strain evidence="2">CBS 340.73</strain>
    </source>
</reference>
<accession>A0AAN6N3S0</accession>
<evidence type="ECO:0000313" key="2">
    <source>
        <dbReference type="Proteomes" id="UP001303473"/>
    </source>
</evidence>
<dbReference type="AlphaFoldDB" id="A0AAN6N3S0"/>
<sequence length="114" mass="12201">MSTTSHLGICAGRVEMGPRTRSQQSKFKGDLIKAYGAATTRPNKPKVILSLHDSATGLDLVQALVTAAHLVPHKLGPDILVALFGVNVEGELITPFNGRPLMRKTMVQEAASRV</sequence>
<organism evidence="1 2">
    <name type="scientific">Diplogelasinospora grovesii</name>
    <dbReference type="NCBI Taxonomy" id="303347"/>
    <lineage>
        <taxon>Eukaryota</taxon>
        <taxon>Fungi</taxon>
        <taxon>Dikarya</taxon>
        <taxon>Ascomycota</taxon>
        <taxon>Pezizomycotina</taxon>
        <taxon>Sordariomycetes</taxon>
        <taxon>Sordariomycetidae</taxon>
        <taxon>Sordariales</taxon>
        <taxon>Diplogelasinosporaceae</taxon>
        <taxon>Diplogelasinospora</taxon>
    </lineage>
</organism>
<dbReference type="EMBL" id="MU853825">
    <property type="protein sequence ID" value="KAK3938641.1"/>
    <property type="molecule type" value="Genomic_DNA"/>
</dbReference>
<gene>
    <name evidence="1" type="ORF">QBC46DRAFT_389727</name>
</gene>
<name>A0AAN6N3S0_9PEZI</name>
<proteinExistence type="predicted"/>
<protein>
    <submittedName>
        <fullName evidence="1">Uncharacterized protein</fullName>
    </submittedName>
</protein>
<evidence type="ECO:0000313" key="1">
    <source>
        <dbReference type="EMBL" id="KAK3938641.1"/>
    </source>
</evidence>